<protein>
    <recommendedName>
        <fullName evidence="3">Fibrobacter succinogenes major paralogous domain-containing protein</fullName>
    </recommendedName>
</protein>
<accession>A0ABZ0Z6B2</accession>
<organism evidence="1 2">
    <name type="scientific">phage Lak_Megaphage_RVC_AP1_GC26</name>
    <dbReference type="NCBI Taxonomy" id="3109224"/>
    <lineage>
        <taxon>Viruses</taxon>
        <taxon>Duplodnaviria</taxon>
        <taxon>Heunggongvirae</taxon>
        <taxon>Uroviricota</taxon>
        <taxon>Caudoviricetes</taxon>
        <taxon>Caudoviricetes code 15 clade</taxon>
    </lineage>
</organism>
<sequence length="317" mass="34796">MKYLNVFDDKSALDSSVTSINHGDGAFVFGVEAGQGVVDVTIYDQRHPGPNCPEVYKAYPVNMSPVKLDASSTKKKPDVCDILYVNNEGKLTLDARTNNMANNAIAICVIPEVTENFKNGDDSAGAVKTARFVSIDYMSYKTPTIGSNTYNEQGMYFGNYGVTIGNVKGGTDKTSYIGGKWNTQKCLHACTEEKNNLTNGVTNNRSTGYCAPACCCVAYSTPGTKPGDWYLPMPGELYQIYAHKKAIDKKFTDIGRSGFNEEQGYGYWSSREIDSNYEYYVLLNDGAIVNDVGGNKRIITNDKRNGRFVLGFLALEV</sequence>
<evidence type="ECO:0008006" key="3">
    <source>
        <dbReference type="Google" id="ProtNLM"/>
    </source>
</evidence>
<reference evidence="1 2" key="1">
    <citation type="submission" date="2023-11" db="EMBL/GenBank/DDBJ databases">
        <authorList>
            <person name="Cook R."/>
            <person name="Crisci M."/>
            <person name="Pye H."/>
            <person name="Adriaenssens E."/>
            <person name="Santini J."/>
        </authorList>
    </citation>
    <scope>NUCLEOTIDE SEQUENCE [LARGE SCALE GENOMIC DNA]</scope>
    <source>
        <strain evidence="1">Lak_Megaphage_RVC_AP1_GC26</strain>
    </source>
</reference>
<evidence type="ECO:0000313" key="2">
    <source>
        <dbReference type="Proteomes" id="UP001346559"/>
    </source>
</evidence>
<keyword evidence="2" id="KW-1185">Reference proteome</keyword>
<proteinExistence type="predicted"/>
<dbReference type="Proteomes" id="UP001346559">
    <property type="component" value="Segment"/>
</dbReference>
<evidence type="ECO:0000313" key="1">
    <source>
        <dbReference type="EMBL" id="WQJ54017.1"/>
    </source>
</evidence>
<dbReference type="EMBL" id="OR769218">
    <property type="protein sequence ID" value="WQJ54017.1"/>
    <property type="molecule type" value="Genomic_DNA"/>
</dbReference>
<name>A0ABZ0Z6B2_9CAUD</name>